<evidence type="ECO:0000313" key="1">
    <source>
        <dbReference type="EMBL" id="MDA3767599.1"/>
    </source>
</evidence>
<comment type="caution">
    <text evidence="1">The sequence shown here is derived from an EMBL/GenBank/DDBJ whole genome shotgun (WGS) entry which is preliminary data.</text>
</comment>
<protein>
    <recommendedName>
        <fullName evidence="3">SCP domain-containing protein</fullName>
    </recommendedName>
</protein>
<dbReference type="AlphaFoldDB" id="A0AAW5YXC0"/>
<proteinExistence type="predicted"/>
<dbReference type="RefSeq" id="WP_260265331.1">
    <property type="nucleotide sequence ID" value="NZ_JAQIEY010000007.1"/>
</dbReference>
<dbReference type="EMBL" id="JAQIEY010000007">
    <property type="protein sequence ID" value="MDA3767599.1"/>
    <property type="molecule type" value="Genomic_DNA"/>
</dbReference>
<reference evidence="1" key="1">
    <citation type="submission" date="2023-01" db="EMBL/GenBank/DDBJ databases">
        <title>Sequencing of the bacterial strains from artisanal fermented milk Matsoni.</title>
        <authorList>
            <person name="Rozman V."/>
            <person name="Accetto T."/>
            <person name="Bogovic Matijasic B."/>
        </authorList>
    </citation>
    <scope>NUCLEOTIDE SEQUENCE</scope>
    <source>
        <strain evidence="1">Lbl333</strain>
    </source>
</reference>
<gene>
    <name evidence="1" type="ORF">PF586_03770</name>
</gene>
<accession>A0AAW5YXC0</accession>
<evidence type="ECO:0008006" key="3">
    <source>
        <dbReference type="Google" id="ProtNLM"/>
    </source>
</evidence>
<name>A0AAW5YXC0_9LACO</name>
<organism evidence="1 2">
    <name type="scientific">Lactobacillus delbrueckii</name>
    <dbReference type="NCBI Taxonomy" id="1584"/>
    <lineage>
        <taxon>Bacteria</taxon>
        <taxon>Bacillati</taxon>
        <taxon>Bacillota</taxon>
        <taxon>Bacilli</taxon>
        <taxon>Lactobacillales</taxon>
        <taxon>Lactobacillaceae</taxon>
        <taxon>Lactobacillus</taxon>
    </lineage>
</organism>
<dbReference type="Proteomes" id="UP001210502">
    <property type="component" value="Unassembled WGS sequence"/>
</dbReference>
<sequence length="118" mass="12609">MYEASAENLAGGYSDPLDGWYTEEKAIYDAHGSGVTGHYTNCMDNYQYVGLVLDQSTGTSAADFGRSKDETSQSGTLVSVDEFEAALNSYVASYESALNAAKAAYDQAPSRQVTGRCC</sequence>
<evidence type="ECO:0000313" key="2">
    <source>
        <dbReference type="Proteomes" id="UP001210502"/>
    </source>
</evidence>